<dbReference type="Pfam" id="PF00001">
    <property type="entry name" value="7tm_1"/>
    <property type="match status" value="1"/>
</dbReference>
<feature type="transmembrane region" description="Helical" evidence="10">
    <location>
        <begin position="88"/>
        <end position="108"/>
    </location>
</feature>
<evidence type="ECO:0000256" key="7">
    <source>
        <dbReference type="ARBA" id="ARBA00023170"/>
    </source>
</evidence>
<feature type="transmembrane region" description="Helical" evidence="10">
    <location>
        <begin position="166"/>
        <end position="187"/>
    </location>
</feature>
<evidence type="ECO:0000256" key="8">
    <source>
        <dbReference type="ARBA" id="ARBA00023224"/>
    </source>
</evidence>
<comment type="subcellular location">
    <subcellularLocation>
        <location evidence="1">Cell membrane</location>
        <topology evidence="1">Multi-pass membrane protein</topology>
    </subcellularLocation>
</comment>
<dbReference type="PANTHER" id="PTHR24228">
    <property type="entry name" value="B2 BRADYKININ RECEPTOR/ANGIOTENSIN II RECEPTOR"/>
    <property type="match status" value="1"/>
</dbReference>
<dbReference type="Gene3D" id="1.20.1070.10">
    <property type="entry name" value="Rhodopsin 7-helix transmembrane proteins"/>
    <property type="match status" value="1"/>
</dbReference>
<feature type="compositionally biased region" description="Basic and acidic residues" evidence="9">
    <location>
        <begin position="290"/>
        <end position="308"/>
    </location>
</feature>
<keyword evidence="5" id="KW-0297">G-protein coupled receptor</keyword>
<dbReference type="GeneID" id="118427742"/>
<feature type="compositionally biased region" description="Polar residues" evidence="9">
    <location>
        <begin position="222"/>
        <end position="234"/>
    </location>
</feature>
<dbReference type="InterPro" id="IPR000276">
    <property type="entry name" value="GPCR_Rhodpsn"/>
</dbReference>
<feature type="transmembrane region" description="Helical" evidence="10">
    <location>
        <begin position="6"/>
        <end position="33"/>
    </location>
</feature>
<keyword evidence="4 10" id="KW-1133">Transmembrane helix</keyword>
<name>A0A9J7N8G1_BRAFL</name>
<dbReference type="PRINTS" id="PR00237">
    <property type="entry name" value="GPCRRHODOPSN"/>
</dbReference>
<evidence type="ECO:0000313" key="13">
    <source>
        <dbReference type="RefSeq" id="XP_035693556.1"/>
    </source>
</evidence>
<evidence type="ECO:0000256" key="10">
    <source>
        <dbReference type="SAM" id="Phobius"/>
    </source>
</evidence>
<protein>
    <submittedName>
        <fullName evidence="13">G-protein coupled receptor 84-like</fullName>
    </submittedName>
</protein>
<keyword evidence="8" id="KW-0807">Transducer</keyword>
<keyword evidence="2" id="KW-1003">Cell membrane</keyword>
<dbReference type="Proteomes" id="UP000001554">
    <property type="component" value="Chromosome 12"/>
</dbReference>
<proteinExistence type="predicted"/>
<dbReference type="OMA" id="FAVYTAC"/>
<dbReference type="AlphaFoldDB" id="A0A9J7N8G1"/>
<gene>
    <name evidence="13" type="primary">LOC118427742</name>
</gene>
<keyword evidence="7" id="KW-0675">Receptor</keyword>
<dbReference type="GO" id="GO:0005886">
    <property type="term" value="C:plasma membrane"/>
    <property type="evidence" value="ECO:0007669"/>
    <property type="project" value="UniProtKB-SubCell"/>
</dbReference>
<dbReference type="FunFam" id="1.20.1070.10:FF:000911">
    <property type="entry name" value="Uncharacterized protein"/>
    <property type="match status" value="1"/>
</dbReference>
<dbReference type="RefSeq" id="XP_035693556.1">
    <property type="nucleotide sequence ID" value="XM_035837663.1"/>
</dbReference>
<feature type="transmembrane region" description="Helical" evidence="10">
    <location>
        <begin position="383"/>
        <end position="405"/>
    </location>
</feature>
<feature type="domain" description="G-protein coupled receptors family 1 profile" evidence="11">
    <location>
        <begin position="23"/>
        <end position="402"/>
    </location>
</feature>
<evidence type="ECO:0000256" key="6">
    <source>
        <dbReference type="ARBA" id="ARBA00023136"/>
    </source>
</evidence>
<dbReference type="GO" id="GO:0004930">
    <property type="term" value="F:G protein-coupled receptor activity"/>
    <property type="evidence" value="ECO:0007669"/>
    <property type="project" value="UniProtKB-KW"/>
</dbReference>
<dbReference type="CDD" id="cd00637">
    <property type="entry name" value="7tm_classA_rhodopsin-like"/>
    <property type="match status" value="1"/>
</dbReference>
<dbReference type="GO" id="GO:0007186">
    <property type="term" value="P:G protein-coupled receptor signaling pathway"/>
    <property type="evidence" value="ECO:0000318"/>
    <property type="project" value="GO_Central"/>
</dbReference>
<feature type="compositionally biased region" description="Polar residues" evidence="9">
    <location>
        <begin position="249"/>
        <end position="265"/>
    </location>
</feature>
<dbReference type="OrthoDB" id="10044919at2759"/>
<evidence type="ECO:0000256" key="2">
    <source>
        <dbReference type="ARBA" id="ARBA00022475"/>
    </source>
</evidence>
<evidence type="ECO:0000256" key="3">
    <source>
        <dbReference type="ARBA" id="ARBA00022692"/>
    </source>
</evidence>
<reference evidence="12" key="1">
    <citation type="journal article" date="2020" name="Nat. Ecol. Evol.">
        <title>Deeply conserved synteny resolves early events in vertebrate evolution.</title>
        <authorList>
            <person name="Simakov O."/>
            <person name="Marletaz F."/>
            <person name="Yue J.X."/>
            <person name="O'Connell B."/>
            <person name="Jenkins J."/>
            <person name="Brandt A."/>
            <person name="Calef R."/>
            <person name="Tung C.H."/>
            <person name="Huang T.K."/>
            <person name="Schmutz J."/>
            <person name="Satoh N."/>
            <person name="Yu J.K."/>
            <person name="Putnam N.H."/>
            <person name="Green R.E."/>
            <person name="Rokhsar D.S."/>
        </authorList>
    </citation>
    <scope>NUCLEOTIDE SEQUENCE [LARGE SCALE GENOMIC DNA]</scope>
    <source>
        <strain evidence="12">S238N-H82</strain>
    </source>
</reference>
<evidence type="ECO:0000256" key="9">
    <source>
        <dbReference type="SAM" id="MobiDB-lite"/>
    </source>
</evidence>
<reference evidence="13" key="2">
    <citation type="submission" date="2025-08" db="UniProtKB">
        <authorList>
            <consortium name="RefSeq"/>
        </authorList>
    </citation>
    <scope>IDENTIFICATION</scope>
    <source>
        <strain evidence="13">S238N-H82</strain>
        <tissue evidence="13">Testes</tissue>
    </source>
</reference>
<feature type="transmembrane region" description="Helical" evidence="10">
    <location>
        <begin position="356"/>
        <end position="377"/>
    </location>
</feature>
<accession>A0A9J7N8G1</accession>
<feature type="transmembrane region" description="Helical" evidence="10">
    <location>
        <begin position="45"/>
        <end position="68"/>
    </location>
</feature>
<keyword evidence="12" id="KW-1185">Reference proteome</keyword>
<evidence type="ECO:0000256" key="5">
    <source>
        <dbReference type="ARBA" id="ARBA00023040"/>
    </source>
</evidence>
<feature type="region of interest" description="Disordered" evidence="9">
    <location>
        <begin position="211"/>
        <end position="324"/>
    </location>
</feature>
<dbReference type="KEGG" id="bfo:118427742"/>
<dbReference type="SUPFAM" id="SSF81321">
    <property type="entry name" value="Family A G protein-coupled receptor-like"/>
    <property type="match status" value="1"/>
</dbReference>
<evidence type="ECO:0000259" key="11">
    <source>
        <dbReference type="PROSITE" id="PS50262"/>
    </source>
</evidence>
<sequence length="429" mass="47440">MISTWVYFVVFVLAIIITVTLIGCLLTIIAIWTRPVLRKLVNVPLASLSCADILYSIIGPALWIPVFLHPQWEPPGALCWLQGYLNPVLWGVSVSHMMCIALQRYFIVCTNSTRLKSKRVLFGMLFLTWLVSIIAYLPLHVMEEVKLDPKFKRCSLGATPNILGKFIPMFITVIIPYITALTCYVLIYNHVRKSKKRVKANAVNPSNRLAVSYSRGEGGSAGPSTKTVSANEANSSKDLDGGVWMGVCDSSSRDVNNQKPTQQPKIDSEPGKTKRIMVAEMSDQAGSNEKQQHSQDKDSSPSDEKQKNDDDDEPGKPKGGLQVATLAGPACPRVPQNQGNASQNSSAERQITKMTLILFAVYTACCMPMTIMVLFSSQVPSEAFLVGQVLMALNGALNPIVYGLMNKNIRQGYKHIWNKIVSFITRQTR</sequence>
<evidence type="ECO:0000313" key="12">
    <source>
        <dbReference type="Proteomes" id="UP000001554"/>
    </source>
</evidence>
<keyword evidence="6 10" id="KW-0472">Membrane</keyword>
<keyword evidence="3 10" id="KW-0812">Transmembrane</keyword>
<dbReference type="InterPro" id="IPR017452">
    <property type="entry name" value="GPCR_Rhodpsn_7TM"/>
</dbReference>
<feature type="transmembrane region" description="Helical" evidence="10">
    <location>
        <begin position="120"/>
        <end position="139"/>
    </location>
</feature>
<dbReference type="PROSITE" id="PS50262">
    <property type="entry name" value="G_PROTEIN_RECEP_F1_2"/>
    <property type="match status" value="1"/>
</dbReference>
<dbReference type="PANTHER" id="PTHR24228:SF72">
    <property type="entry name" value="G-PROTEIN COUPLED RECEPTORS FAMILY 1 PROFILE DOMAIN-CONTAINING PROTEIN"/>
    <property type="match status" value="1"/>
</dbReference>
<evidence type="ECO:0000256" key="4">
    <source>
        <dbReference type="ARBA" id="ARBA00022989"/>
    </source>
</evidence>
<organism evidence="12 13">
    <name type="scientific">Branchiostoma floridae</name>
    <name type="common">Florida lancelet</name>
    <name type="synonym">Amphioxus</name>
    <dbReference type="NCBI Taxonomy" id="7739"/>
    <lineage>
        <taxon>Eukaryota</taxon>
        <taxon>Metazoa</taxon>
        <taxon>Chordata</taxon>
        <taxon>Cephalochordata</taxon>
        <taxon>Leptocardii</taxon>
        <taxon>Amphioxiformes</taxon>
        <taxon>Branchiostomatidae</taxon>
        <taxon>Branchiostoma</taxon>
    </lineage>
</organism>
<evidence type="ECO:0000256" key="1">
    <source>
        <dbReference type="ARBA" id="ARBA00004651"/>
    </source>
</evidence>